<keyword evidence="1" id="KW-0732">Signal</keyword>
<gene>
    <name evidence="2" type="ORF">O3303_07170</name>
</gene>
<reference evidence="2 3" key="1">
    <citation type="submission" date="2022-12" db="EMBL/GenBank/DDBJ databases">
        <title>Hymenobacter canadensis sp. nov. isolated from lake water of the Cambridge Bay, Canada.</title>
        <authorList>
            <person name="Kim W.H."/>
            <person name="Lee Y.M."/>
        </authorList>
    </citation>
    <scope>NUCLEOTIDE SEQUENCE [LARGE SCALE GENOMIC DNA]</scope>
    <source>
        <strain evidence="2 3">PAMC 29467</strain>
    </source>
</reference>
<proteinExistence type="predicted"/>
<dbReference type="RefSeq" id="WP_269561380.1">
    <property type="nucleotide sequence ID" value="NZ_CP114767.1"/>
</dbReference>
<organism evidence="2 3">
    <name type="scientific">Hymenobacter canadensis</name>
    <dbReference type="NCBI Taxonomy" id="2999067"/>
    <lineage>
        <taxon>Bacteria</taxon>
        <taxon>Pseudomonadati</taxon>
        <taxon>Bacteroidota</taxon>
        <taxon>Cytophagia</taxon>
        <taxon>Cytophagales</taxon>
        <taxon>Hymenobacteraceae</taxon>
        <taxon>Hymenobacter</taxon>
    </lineage>
</organism>
<keyword evidence="3" id="KW-1185">Reference proteome</keyword>
<accession>A0ABY7LSF3</accession>
<dbReference type="Proteomes" id="UP001211005">
    <property type="component" value="Chromosome"/>
</dbReference>
<feature type="signal peptide" evidence="1">
    <location>
        <begin position="1"/>
        <end position="21"/>
    </location>
</feature>
<protein>
    <recommendedName>
        <fullName evidence="4">Outer membrane protein beta-barrel domain-containing protein</fullName>
    </recommendedName>
</protein>
<evidence type="ECO:0000313" key="2">
    <source>
        <dbReference type="EMBL" id="WBA43340.1"/>
    </source>
</evidence>
<evidence type="ECO:0008006" key="4">
    <source>
        <dbReference type="Google" id="ProtNLM"/>
    </source>
</evidence>
<dbReference type="EMBL" id="CP114767">
    <property type="protein sequence ID" value="WBA43340.1"/>
    <property type="molecule type" value="Genomic_DNA"/>
</dbReference>
<sequence length="198" mass="21789">MILRPLLLLCFLGLAPLSCFAQKLQLLGGYTRVGEASFTGALSAGLQATFPIGRHLVGGVGFRAARNRQDYQEFILGLPGEVGRTITVYHNFLYSLHGFVGGHIAVSQHLEATLGPSAGLYVVGSRERADEVRLGFGLWSGLSYAIPNSRRFGLEAVFHPRLLLPNIPAEDVSFRFDGRRLFTWDTQVGISYQLRKQP</sequence>
<evidence type="ECO:0000313" key="3">
    <source>
        <dbReference type="Proteomes" id="UP001211005"/>
    </source>
</evidence>
<name>A0ABY7LSF3_9BACT</name>
<evidence type="ECO:0000256" key="1">
    <source>
        <dbReference type="SAM" id="SignalP"/>
    </source>
</evidence>
<feature type="chain" id="PRO_5046251113" description="Outer membrane protein beta-barrel domain-containing protein" evidence="1">
    <location>
        <begin position="22"/>
        <end position="198"/>
    </location>
</feature>